<comment type="caution">
    <text evidence="12">Lacks conserved residue(s) required for the propagation of feature annotation.</text>
</comment>
<dbReference type="InterPro" id="IPR003192">
    <property type="entry name" value="Porin_LamB"/>
</dbReference>
<name>A0A0U5L5M4_9GAMM</name>
<feature type="signal peptide" evidence="12">
    <location>
        <begin position="1"/>
        <end position="31"/>
    </location>
</feature>
<evidence type="ECO:0000256" key="2">
    <source>
        <dbReference type="ARBA" id="ARBA00007055"/>
    </source>
</evidence>
<dbReference type="GO" id="GO:0009279">
    <property type="term" value="C:cell outer membrane"/>
    <property type="evidence" value="ECO:0007669"/>
    <property type="project" value="UniProtKB-SubCell"/>
</dbReference>
<dbReference type="NCBIfam" id="NF009061">
    <property type="entry name" value="PRK12395.1"/>
    <property type="match status" value="1"/>
</dbReference>
<dbReference type="NCBIfam" id="NF006860">
    <property type="entry name" value="PRK09360.1"/>
    <property type="match status" value="1"/>
</dbReference>
<protein>
    <recommendedName>
        <fullName evidence="12">Maltoporin</fullName>
    </recommendedName>
    <alternativeName>
        <fullName evidence="12">Maltose-inducible porin</fullName>
    </alternativeName>
</protein>
<dbReference type="GO" id="GO:0042958">
    <property type="term" value="F:maltodextrin transmembrane transporter activity"/>
    <property type="evidence" value="ECO:0007669"/>
    <property type="project" value="InterPro"/>
</dbReference>
<dbReference type="Pfam" id="PF02264">
    <property type="entry name" value="LamB"/>
    <property type="match status" value="1"/>
</dbReference>
<dbReference type="GO" id="GO:0006811">
    <property type="term" value="P:monoatomic ion transport"/>
    <property type="evidence" value="ECO:0007669"/>
    <property type="project" value="UniProtKB-KW"/>
</dbReference>
<dbReference type="GO" id="GO:0015481">
    <property type="term" value="F:maltose transporting porin activity"/>
    <property type="evidence" value="ECO:0007669"/>
    <property type="project" value="InterPro"/>
</dbReference>
<feature type="site" description="Greasy slide, important in sugar transport" evidence="12">
    <location>
        <position position="427"/>
    </location>
</feature>
<feature type="site" description="Greasy slide, important in sugar transport" evidence="12">
    <location>
        <position position="72"/>
    </location>
</feature>
<dbReference type="STRING" id="1619313.EM595_1549"/>
<dbReference type="InterPro" id="IPR036998">
    <property type="entry name" value="Porin_LamB_sf"/>
</dbReference>
<keyword evidence="6 12" id="KW-0812">Transmembrane</keyword>
<dbReference type="SUPFAM" id="SSF56935">
    <property type="entry name" value="Porins"/>
    <property type="match status" value="1"/>
</dbReference>
<sequence length="428" mass="47630" precursor="true">MTITPEDNMNTKLCTLAVALAATLTSPSLLAAIDNIDFHGYLRGGVGVSRDGGMEEWQKNKIGRLGNEADTYGEVELGSEVYKKDDVSFYVDTMVSMFSDGSNDNETTLGDDAQFGLRQLNLQIKGLIPGDKNAVIWGGKRYYQRHDLHIIDTKYWNISGSGAGVENYTLGPGAISVAWIRNDANDVDYREDGDNDVNINYIDVRYAGWKPWSGAWTEFGVDYAIPNATDKQKEYGGLYDAENGVMLTGEVSQDMWSGYQKLVVQYADKGLAQNMVSQGGGWYDMYNDTRDAKGYRVINTGLLPITDRFSLNQVFTWGSADNVTAQTDSSTLLSLVGRAQYQFTDYVRGIGEVGSFWQKDKNRDGSDYKQAGQKYTLALGLAAGREFMSRPELRVFASYLNDSEQGNTFQDNTADNTWNFGVQVEAWW</sequence>
<keyword evidence="7 12" id="KW-0732">Signal</keyword>
<keyword evidence="4 12" id="KW-1134">Transmembrane beta strand</keyword>
<evidence type="ECO:0000256" key="7">
    <source>
        <dbReference type="ARBA" id="ARBA00022729"/>
    </source>
</evidence>
<dbReference type="InterPro" id="IPR050286">
    <property type="entry name" value="G_neg_Bact_CarbUptk_Porin"/>
</dbReference>
<evidence type="ECO:0000256" key="11">
    <source>
        <dbReference type="ARBA" id="ARBA00023237"/>
    </source>
</evidence>
<keyword evidence="3 12" id="KW-0813">Transport</keyword>
<comment type="catalytic activity">
    <reaction evidence="12">
        <text>beta-maltose(in) = beta-maltose(out)</text>
        <dbReference type="Rhea" id="RHEA:29731"/>
        <dbReference type="ChEBI" id="CHEBI:18147"/>
    </reaction>
</comment>
<evidence type="ECO:0000313" key="13">
    <source>
        <dbReference type="EMBL" id="CUU23783.1"/>
    </source>
</evidence>
<accession>A0A0U5L5M4</accession>
<feature type="site" description="Greasy slide, important in sugar transport" evidence="12">
    <location>
        <position position="259"/>
    </location>
</feature>
<proteinExistence type="evidence at transcript level"/>
<comment type="subunit">
    <text evidence="12">Homotrimer formed of three 18-stranded antiparallel beta-barrels, containing three independent channels.</text>
</comment>
<evidence type="ECO:0000256" key="3">
    <source>
        <dbReference type="ARBA" id="ARBA00022448"/>
    </source>
</evidence>
<dbReference type="PANTHER" id="PTHR38762">
    <property type="entry name" value="CRYPTIC OUTER MEMBRANE PORIN BGLH-RELATED"/>
    <property type="match status" value="1"/>
</dbReference>
<keyword evidence="5 12" id="KW-0762">Sugar transport</keyword>
<evidence type="ECO:0000256" key="6">
    <source>
        <dbReference type="ARBA" id="ARBA00022692"/>
    </source>
</evidence>
<keyword evidence="8 12" id="KW-0406">Ion transport</keyword>
<dbReference type="PATRIC" id="fig|1619313.3.peg.1604"/>
<dbReference type="AlphaFoldDB" id="A0A0U5L5M4"/>
<dbReference type="Gene3D" id="2.40.170.10">
    <property type="entry name" value="Porin, LamB type"/>
    <property type="match status" value="1"/>
</dbReference>
<keyword evidence="9 12" id="KW-0626">Porin</keyword>
<evidence type="ECO:0000256" key="12">
    <source>
        <dbReference type="HAMAP-Rule" id="MF_01301"/>
    </source>
</evidence>
<feature type="chain" id="PRO_5008997043" description="Maltoporin" evidence="12">
    <location>
        <begin position="32"/>
        <end position="428"/>
    </location>
</feature>
<keyword evidence="14" id="KW-1185">Reference proteome</keyword>
<comment type="induction">
    <text evidence="12">By maltose.</text>
</comment>
<dbReference type="HAMAP" id="MF_01301">
    <property type="entry name" value="LamB"/>
    <property type="match status" value="1"/>
</dbReference>
<keyword evidence="10 12" id="KW-0472">Membrane</keyword>
<dbReference type="EMBL" id="LN907827">
    <property type="protein sequence ID" value="CUU23783.1"/>
    <property type="molecule type" value="Genomic_DNA"/>
</dbReference>
<keyword evidence="11 12" id="KW-0998">Cell outer membrane</keyword>
<dbReference type="Proteomes" id="UP000059419">
    <property type="component" value="Chromosome 1"/>
</dbReference>
<evidence type="ECO:0000256" key="10">
    <source>
        <dbReference type="ARBA" id="ARBA00023136"/>
    </source>
</evidence>
<feature type="site" description="Greasy slide, important in sugar transport" evidence="12">
    <location>
        <position position="41"/>
    </location>
</feature>
<dbReference type="GO" id="GO:0046930">
    <property type="term" value="C:pore complex"/>
    <property type="evidence" value="ECO:0007669"/>
    <property type="project" value="UniProtKB-KW"/>
</dbReference>
<gene>
    <name evidence="13" type="primary">lamB1</name>
    <name evidence="12" type="synonym">lamB</name>
    <name evidence="13" type="ORF">EM595_1549</name>
</gene>
<dbReference type="InterPro" id="IPR023738">
    <property type="entry name" value="Maltoporin"/>
</dbReference>
<comment type="subcellular location">
    <subcellularLocation>
        <location evidence="1 12">Cell outer membrane</location>
        <topology evidence="1 12">Multi-pass membrane protein</topology>
    </subcellularLocation>
</comment>
<dbReference type="PANTHER" id="PTHR38762:SF1">
    <property type="entry name" value="CRYPTIC OUTER MEMBRANE PORIN BGLH-RELATED"/>
    <property type="match status" value="1"/>
</dbReference>
<reference evidence="14" key="1">
    <citation type="submission" date="2015-11" db="EMBL/GenBank/DDBJ databases">
        <authorList>
            <person name="Blom J."/>
        </authorList>
    </citation>
    <scope>NUCLEOTIDE SEQUENCE [LARGE SCALE GENOMIC DNA]</scope>
</reference>
<evidence type="ECO:0000313" key="14">
    <source>
        <dbReference type="Proteomes" id="UP000059419"/>
    </source>
</evidence>
<evidence type="ECO:0000256" key="1">
    <source>
        <dbReference type="ARBA" id="ARBA00004571"/>
    </source>
</evidence>
<comment type="function">
    <text evidence="12">Involved in the transport of maltose and maltodextrins.</text>
</comment>
<dbReference type="CDD" id="cd01346">
    <property type="entry name" value="Maltoporin-like"/>
    <property type="match status" value="1"/>
</dbReference>
<comment type="similarity">
    <text evidence="2 12">Belongs to the porin LamB (TC 1.B.3) family.</text>
</comment>
<evidence type="ECO:0000256" key="9">
    <source>
        <dbReference type="ARBA" id="ARBA00023114"/>
    </source>
</evidence>
<evidence type="ECO:0000256" key="4">
    <source>
        <dbReference type="ARBA" id="ARBA00022452"/>
    </source>
</evidence>
<organism evidence="13 14">
    <name type="scientific">Duffyella gerundensis</name>
    <dbReference type="NCBI Taxonomy" id="1619313"/>
    <lineage>
        <taxon>Bacteria</taxon>
        <taxon>Pseudomonadati</taxon>
        <taxon>Pseudomonadota</taxon>
        <taxon>Gammaproteobacteria</taxon>
        <taxon>Enterobacterales</taxon>
        <taxon>Erwiniaceae</taxon>
        <taxon>Duffyella</taxon>
    </lineage>
</organism>
<evidence type="ECO:0000256" key="8">
    <source>
        <dbReference type="ARBA" id="ARBA00023065"/>
    </source>
</evidence>
<dbReference type="KEGG" id="ege:EM595_1549"/>
<evidence type="ECO:0000256" key="5">
    <source>
        <dbReference type="ARBA" id="ARBA00022597"/>
    </source>
</evidence>